<dbReference type="RefSeq" id="WP_119530212.1">
    <property type="nucleotide sequence ID" value="NZ_JBHSSP010000010.1"/>
</dbReference>
<name>A0A3A1YQD5_9GAMM</name>
<feature type="signal peptide" evidence="1">
    <location>
        <begin position="1"/>
        <end position="19"/>
    </location>
</feature>
<proteinExistence type="predicted"/>
<sequence length="449" mass="51224">MKKTLLALVLATIGTSAFAYVNLVSSGDGRSYLRGGLSAELSQRLTGSSYINLNNTNATERDNYHQQRYRFRATLDARAAITPAFYIGFFIRATHSFNPSTIVTTNKNYSANYLSASNRNNGNILRAYGVGFNDSRKLNYCYKSENGNQKCKTHSEYRPGFDRIQFWVNSYQYGKVTFAFKAQGSSNQNIGAADNNDFSTSTNFLDTPYSALSDVYLTGYDFSVRYDLTTDPRKPYKLAVSTARKKTDTYSYDSQWKYKYDNDYQVSASYEFSRNNKITLNAARKSSALTRGLKANSDRTSVKTTGYGIYADVRMPGRDNLRIRAEISTFTQNHRSWNYKNKELSYGIDLIHYDLFTRGFAVYGGYIYKSQTKDYYDNSRVLDAHTKQRVTYLGTQYNILDTYHGDKLTVKVYLEGSLDEIKYVNAPRNFGYNGKVYRKNASTGVAIYY</sequence>
<organism evidence="2 3">
    <name type="scientific">Psittacicella hinzii</name>
    <dbReference type="NCBI Taxonomy" id="2028575"/>
    <lineage>
        <taxon>Bacteria</taxon>
        <taxon>Pseudomonadati</taxon>
        <taxon>Pseudomonadota</taxon>
        <taxon>Gammaproteobacteria</taxon>
        <taxon>Pasteurellales</taxon>
        <taxon>Psittacicellaceae</taxon>
        <taxon>Psittacicella</taxon>
    </lineage>
</organism>
<keyword evidence="1" id="KW-0732">Signal</keyword>
<evidence type="ECO:0008006" key="4">
    <source>
        <dbReference type="Google" id="ProtNLM"/>
    </source>
</evidence>
<protein>
    <recommendedName>
        <fullName evidence="4">DUF3570 domain-containing protein</fullName>
    </recommendedName>
</protein>
<keyword evidence="3" id="KW-1185">Reference proteome</keyword>
<evidence type="ECO:0000313" key="2">
    <source>
        <dbReference type="EMBL" id="RIY39855.1"/>
    </source>
</evidence>
<gene>
    <name evidence="2" type="ORF">CKF58_01430</name>
</gene>
<evidence type="ECO:0000256" key="1">
    <source>
        <dbReference type="SAM" id="SignalP"/>
    </source>
</evidence>
<evidence type="ECO:0000313" key="3">
    <source>
        <dbReference type="Proteomes" id="UP000265916"/>
    </source>
</evidence>
<comment type="caution">
    <text evidence="2">The sequence shown here is derived from an EMBL/GenBank/DDBJ whole genome shotgun (WGS) entry which is preliminary data.</text>
</comment>
<reference evidence="2 3" key="1">
    <citation type="submission" date="2017-08" db="EMBL/GenBank/DDBJ databases">
        <title>Reclassification of Bisgaard taxon 37 and 44.</title>
        <authorList>
            <person name="Christensen H."/>
        </authorList>
    </citation>
    <scope>NUCLEOTIDE SEQUENCE [LARGE SCALE GENOMIC DNA]</scope>
    <source>
        <strain evidence="2 3">111</strain>
    </source>
</reference>
<dbReference type="EMBL" id="NRJG01000023">
    <property type="protein sequence ID" value="RIY39855.1"/>
    <property type="molecule type" value="Genomic_DNA"/>
</dbReference>
<accession>A0A3A1YQD5</accession>
<dbReference type="Proteomes" id="UP000265916">
    <property type="component" value="Unassembled WGS sequence"/>
</dbReference>
<feature type="chain" id="PRO_5017403988" description="DUF3570 domain-containing protein" evidence="1">
    <location>
        <begin position="20"/>
        <end position="449"/>
    </location>
</feature>
<dbReference type="OrthoDB" id="5671207at2"/>
<dbReference type="AlphaFoldDB" id="A0A3A1YQD5"/>